<evidence type="ECO:0000256" key="1">
    <source>
        <dbReference type="ARBA" id="ARBA00003093"/>
    </source>
</evidence>
<dbReference type="InterPro" id="IPR005324">
    <property type="entry name" value="Ribosomal_uS5_C"/>
</dbReference>
<dbReference type="RefSeq" id="WP_369018877.1">
    <property type="nucleotide sequence ID" value="NZ_CP121689.1"/>
</dbReference>
<evidence type="ECO:0000256" key="3">
    <source>
        <dbReference type="ARBA" id="ARBA00022730"/>
    </source>
</evidence>
<evidence type="ECO:0000256" key="9">
    <source>
        <dbReference type="RuleBase" id="RU003823"/>
    </source>
</evidence>
<accession>A0ABZ2YG20</accession>
<dbReference type="PROSITE" id="PS00585">
    <property type="entry name" value="RIBOSOMAL_S5"/>
    <property type="match status" value="1"/>
</dbReference>
<evidence type="ECO:0000256" key="7">
    <source>
        <dbReference type="ARBA" id="ARBA00035255"/>
    </source>
</evidence>
<dbReference type="InterPro" id="IPR013810">
    <property type="entry name" value="Ribosomal_uS5_N"/>
</dbReference>
<dbReference type="EMBL" id="CP121689">
    <property type="protein sequence ID" value="WZL76713.1"/>
    <property type="molecule type" value="Genomic_DNA"/>
</dbReference>
<keyword evidence="5 8" id="KW-0689">Ribosomal protein</keyword>
<evidence type="ECO:0000256" key="8">
    <source>
        <dbReference type="HAMAP-Rule" id="MF_01307"/>
    </source>
</evidence>
<evidence type="ECO:0000259" key="10">
    <source>
        <dbReference type="PROSITE" id="PS50881"/>
    </source>
</evidence>
<evidence type="ECO:0000256" key="2">
    <source>
        <dbReference type="ARBA" id="ARBA00008945"/>
    </source>
</evidence>
<dbReference type="PROSITE" id="PS50881">
    <property type="entry name" value="S5_DSRBD"/>
    <property type="match status" value="1"/>
</dbReference>
<keyword evidence="4 8" id="KW-0694">RNA-binding</keyword>
<comment type="similarity">
    <text evidence="2 8 9">Belongs to the universal ribosomal protein uS5 family.</text>
</comment>
<dbReference type="PANTHER" id="PTHR48277:SF1">
    <property type="entry name" value="MITOCHONDRIAL RIBOSOMAL PROTEIN S5"/>
    <property type="match status" value="1"/>
</dbReference>
<dbReference type="Pfam" id="PF03719">
    <property type="entry name" value="Ribosomal_S5_C"/>
    <property type="match status" value="1"/>
</dbReference>
<dbReference type="Gene3D" id="3.30.160.20">
    <property type="match status" value="1"/>
</dbReference>
<dbReference type="NCBIfam" id="TIGR01021">
    <property type="entry name" value="rpsE_bact"/>
    <property type="match status" value="1"/>
</dbReference>
<dbReference type="Gene3D" id="3.30.230.10">
    <property type="match status" value="1"/>
</dbReference>
<proteinExistence type="inferred from homology"/>
<gene>
    <name evidence="8 11" type="primary">rpsE</name>
    <name evidence="11" type="ORF">QBE54_02970</name>
</gene>
<dbReference type="GO" id="GO:0005840">
    <property type="term" value="C:ribosome"/>
    <property type="evidence" value="ECO:0007669"/>
    <property type="project" value="UniProtKB-KW"/>
</dbReference>
<dbReference type="PANTHER" id="PTHR48277">
    <property type="entry name" value="MITOCHONDRIAL RIBOSOMAL PROTEIN S5"/>
    <property type="match status" value="1"/>
</dbReference>
<organism evidence="11 12">
    <name type="scientific">Thermatribacter velox</name>
    <dbReference type="NCBI Taxonomy" id="3039681"/>
    <lineage>
        <taxon>Bacteria</taxon>
        <taxon>Pseudomonadati</taxon>
        <taxon>Atribacterota</taxon>
        <taxon>Atribacteria</taxon>
        <taxon>Atribacterales</taxon>
        <taxon>Thermatribacteraceae</taxon>
        <taxon>Thermatribacter</taxon>
    </lineage>
</organism>
<feature type="domain" description="S5 DRBM" evidence="10">
    <location>
        <begin position="15"/>
        <end position="78"/>
    </location>
</feature>
<reference evidence="11 12" key="1">
    <citation type="submission" date="2023-03" db="EMBL/GenBank/DDBJ databases">
        <title>Novel Species.</title>
        <authorList>
            <person name="Ma S."/>
        </authorList>
    </citation>
    <scope>NUCLEOTIDE SEQUENCE [LARGE SCALE GENOMIC DNA]</scope>
    <source>
        <strain evidence="11 12">B11</strain>
    </source>
</reference>
<comment type="domain">
    <text evidence="8">The N-terminal domain interacts with the head of the 30S subunit; the C-terminal domain interacts with the body and contacts protein S4. The interaction surface between S4 and S5 is involved in control of translational fidelity.</text>
</comment>
<dbReference type="InterPro" id="IPR018192">
    <property type="entry name" value="Ribosomal_uS5_N_CS"/>
</dbReference>
<comment type="subunit">
    <text evidence="8">Part of the 30S ribosomal subunit. Contacts proteins S4 and S8.</text>
</comment>
<dbReference type="Pfam" id="PF00333">
    <property type="entry name" value="Ribosomal_S5"/>
    <property type="match status" value="1"/>
</dbReference>
<dbReference type="SUPFAM" id="SSF54211">
    <property type="entry name" value="Ribosomal protein S5 domain 2-like"/>
    <property type="match status" value="1"/>
</dbReference>
<evidence type="ECO:0000256" key="4">
    <source>
        <dbReference type="ARBA" id="ARBA00022884"/>
    </source>
</evidence>
<dbReference type="Proteomes" id="UP001461341">
    <property type="component" value="Chromosome"/>
</dbReference>
<evidence type="ECO:0000313" key="12">
    <source>
        <dbReference type="Proteomes" id="UP001461341"/>
    </source>
</evidence>
<evidence type="ECO:0000256" key="6">
    <source>
        <dbReference type="ARBA" id="ARBA00023274"/>
    </source>
</evidence>
<keyword evidence="3 8" id="KW-0699">rRNA-binding</keyword>
<dbReference type="SUPFAM" id="SSF54768">
    <property type="entry name" value="dsRNA-binding domain-like"/>
    <property type="match status" value="1"/>
</dbReference>
<comment type="function">
    <text evidence="8">With S4 and S12 plays an important role in translational accuracy.</text>
</comment>
<evidence type="ECO:0000256" key="5">
    <source>
        <dbReference type="ARBA" id="ARBA00022980"/>
    </source>
</evidence>
<dbReference type="HAMAP" id="MF_01307_B">
    <property type="entry name" value="Ribosomal_uS5_B"/>
    <property type="match status" value="1"/>
</dbReference>
<dbReference type="InterPro" id="IPR014721">
    <property type="entry name" value="Ribsml_uS5_D2-typ_fold_subgr"/>
</dbReference>
<dbReference type="InterPro" id="IPR005712">
    <property type="entry name" value="Ribosomal_uS5_bac-type"/>
</dbReference>
<keyword evidence="6 8" id="KW-0687">Ribonucleoprotein</keyword>
<comment type="function">
    <text evidence="1 8">Located at the back of the 30S subunit body where it stabilizes the conformation of the head with respect to the body.</text>
</comment>
<dbReference type="InterPro" id="IPR000851">
    <property type="entry name" value="Ribosomal_uS5"/>
</dbReference>
<name>A0ABZ2YG20_9BACT</name>
<sequence length="171" mass="17940">MDIAGRRVKPEGLELTEKLIAVNRVSKVVKGGKRFGFRALVAVGNGEGVAGIGIGKAKEVPDAVRKAIEKAKKSLIKFPMRGSTITHEVLGEFGASMVVLKPAAPGTGVIAGGAVRAILEVAGVKDVLTKSLGSNNPINVARATMNGLCNLKDPREVAKLRGKSVKEFFVR</sequence>
<protein>
    <recommendedName>
        <fullName evidence="7 8">Small ribosomal subunit protein uS5</fullName>
    </recommendedName>
</protein>
<evidence type="ECO:0000313" key="11">
    <source>
        <dbReference type="EMBL" id="WZL76713.1"/>
    </source>
</evidence>
<keyword evidence="12" id="KW-1185">Reference proteome</keyword>
<dbReference type="InterPro" id="IPR020568">
    <property type="entry name" value="Ribosomal_Su5_D2-typ_SF"/>
</dbReference>